<proteinExistence type="predicted"/>
<feature type="region of interest" description="Disordered" evidence="1">
    <location>
        <begin position="1"/>
        <end position="35"/>
    </location>
</feature>
<reference evidence="2" key="1">
    <citation type="submission" date="2020-03" db="EMBL/GenBank/DDBJ databases">
        <authorList>
            <person name="Weist P."/>
        </authorList>
    </citation>
    <scope>NUCLEOTIDE SEQUENCE</scope>
</reference>
<dbReference type="AlphaFoldDB" id="A0A9N7W321"/>
<evidence type="ECO:0000313" key="3">
    <source>
        <dbReference type="Proteomes" id="UP001153269"/>
    </source>
</evidence>
<dbReference type="Proteomes" id="UP001153269">
    <property type="component" value="Unassembled WGS sequence"/>
</dbReference>
<sequence length="124" mass="13124">MSSLSRRPAGLHLFPVLRPVPPQPPHPHHPAPQQTSYQTCWNSLISHARVAKGGGGAALRVGGPEVVESGPGGGTGRPPPRLDFRESSSSSILVHEPRGRPRSLLDEASGLHVQLHPPPLLMTG</sequence>
<accession>A0A9N7W321</accession>
<organism evidence="2 3">
    <name type="scientific">Pleuronectes platessa</name>
    <name type="common">European plaice</name>
    <dbReference type="NCBI Taxonomy" id="8262"/>
    <lineage>
        <taxon>Eukaryota</taxon>
        <taxon>Metazoa</taxon>
        <taxon>Chordata</taxon>
        <taxon>Craniata</taxon>
        <taxon>Vertebrata</taxon>
        <taxon>Euteleostomi</taxon>
        <taxon>Actinopterygii</taxon>
        <taxon>Neopterygii</taxon>
        <taxon>Teleostei</taxon>
        <taxon>Neoteleostei</taxon>
        <taxon>Acanthomorphata</taxon>
        <taxon>Carangaria</taxon>
        <taxon>Pleuronectiformes</taxon>
        <taxon>Pleuronectoidei</taxon>
        <taxon>Pleuronectidae</taxon>
        <taxon>Pleuronectes</taxon>
    </lineage>
</organism>
<dbReference type="EMBL" id="CADEAL010004476">
    <property type="protein sequence ID" value="CAB1460400.1"/>
    <property type="molecule type" value="Genomic_DNA"/>
</dbReference>
<evidence type="ECO:0000256" key="1">
    <source>
        <dbReference type="SAM" id="MobiDB-lite"/>
    </source>
</evidence>
<evidence type="ECO:0000313" key="2">
    <source>
        <dbReference type="EMBL" id="CAB1460400.1"/>
    </source>
</evidence>
<feature type="compositionally biased region" description="Low complexity" evidence="1">
    <location>
        <begin position="58"/>
        <end position="69"/>
    </location>
</feature>
<protein>
    <submittedName>
        <fullName evidence="2">Uncharacterized protein</fullName>
    </submittedName>
</protein>
<comment type="caution">
    <text evidence="2">The sequence shown here is derived from an EMBL/GenBank/DDBJ whole genome shotgun (WGS) entry which is preliminary data.</text>
</comment>
<name>A0A9N7W321_PLEPL</name>
<feature type="compositionally biased region" description="Basic and acidic residues" evidence="1">
    <location>
        <begin position="95"/>
        <end position="105"/>
    </location>
</feature>
<gene>
    <name evidence="2" type="ORF">PLEPLA_LOCUS48251</name>
</gene>
<feature type="region of interest" description="Disordered" evidence="1">
    <location>
        <begin position="54"/>
        <end position="111"/>
    </location>
</feature>
<keyword evidence="3" id="KW-1185">Reference proteome</keyword>